<protein>
    <submittedName>
        <fullName evidence="2">Uncharacterized protein</fullName>
    </submittedName>
</protein>
<evidence type="ECO:0000313" key="3">
    <source>
        <dbReference type="Proteomes" id="UP001499895"/>
    </source>
</evidence>
<reference evidence="2 3" key="1">
    <citation type="journal article" date="2019" name="Int. J. Syst. Evol. Microbiol.">
        <title>The Global Catalogue of Microorganisms (GCM) 10K type strain sequencing project: providing services to taxonomists for standard genome sequencing and annotation.</title>
        <authorList>
            <consortium name="The Broad Institute Genomics Platform"/>
            <consortium name="The Broad Institute Genome Sequencing Center for Infectious Disease"/>
            <person name="Wu L."/>
            <person name="Ma J."/>
        </authorList>
    </citation>
    <scope>NUCLEOTIDE SEQUENCE [LARGE SCALE GENOMIC DNA]</scope>
    <source>
        <strain evidence="2 3">JCM 10649</strain>
    </source>
</reference>
<feature type="compositionally biased region" description="Low complexity" evidence="1">
    <location>
        <begin position="45"/>
        <end position="62"/>
    </location>
</feature>
<name>A0ABN0ZU62_9ACTN</name>
<accession>A0ABN0ZU62</accession>
<feature type="compositionally biased region" description="Basic and acidic residues" evidence="1">
    <location>
        <begin position="31"/>
        <end position="41"/>
    </location>
</feature>
<dbReference type="Proteomes" id="UP001499895">
    <property type="component" value="Unassembled WGS sequence"/>
</dbReference>
<evidence type="ECO:0000256" key="1">
    <source>
        <dbReference type="SAM" id="MobiDB-lite"/>
    </source>
</evidence>
<dbReference type="EMBL" id="BAAAHB010000017">
    <property type="protein sequence ID" value="GAA0459157.1"/>
    <property type="molecule type" value="Genomic_DNA"/>
</dbReference>
<gene>
    <name evidence="2" type="ORF">GCM10009544_22160</name>
</gene>
<sequence>MFIGYRAGEKARAASAYAFGHGLGCAGRSHGAPDIRSEGTDGRVTGRPAPGPRAFPRTGAGPPDRPRPSAPGARQADGRTAVISR</sequence>
<proteinExistence type="predicted"/>
<evidence type="ECO:0000313" key="2">
    <source>
        <dbReference type="EMBL" id="GAA0459157.1"/>
    </source>
</evidence>
<feature type="region of interest" description="Disordered" evidence="1">
    <location>
        <begin position="25"/>
        <end position="85"/>
    </location>
</feature>
<keyword evidence="3" id="KW-1185">Reference proteome</keyword>
<organism evidence="2 3">
    <name type="scientific">Streptomyces stramineus</name>
    <dbReference type="NCBI Taxonomy" id="173861"/>
    <lineage>
        <taxon>Bacteria</taxon>
        <taxon>Bacillati</taxon>
        <taxon>Actinomycetota</taxon>
        <taxon>Actinomycetes</taxon>
        <taxon>Kitasatosporales</taxon>
        <taxon>Streptomycetaceae</taxon>
        <taxon>Streptomyces</taxon>
    </lineage>
</organism>
<comment type="caution">
    <text evidence="2">The sequence shown here is derived from an EMBL/GenBank/DDBJ whole genome shotgun (WGS) entry which is preliminary data.</text>
</comment>